<keyword evidence="3" id="KW-0472">Membrane</keyword>
<sequence length="473" mass="51436">MSGGEILIVAVLILGAVIATLGDRIGTRVGKARLSLFKLRPRKTATLVTIVTGILISASTLGVLLAASNQLRTGLFELGTIQRRLRNTRTELEQARSQKGQVESELTKSRTDREAAKKQLTTAKKQLTETNQSLKGAVAERSRAQAETAKTQAALSSTQGRLTIVSQQALRLRSEISQLQAQRDQVIGQREQEVRARDQIIQQREARLKDLEQQQEALVQDVQRLRLTAEGLRVGNVAIQRGQVLASVAIRTTNSATAKQAVDQILREANQAALRSVRPGASEQVVQITNAEVKQLIEQIDDGQDYIVRIYSSANYLVGEKLIQVFADAVRNRVVFLAGDVVAGTSLNPAVTPDDELQQRINLLLASANFRARNLGILADSVQIGRIQDVITFVEQLKQYNQTVELKAVAADVIYTAGPLNLELVAVQNGQVLLRTKNLTPTTDTPTTDTPTPGAPTTDAPTTDTPTTDGQKP</sequence>
<proteinExistence type="predicted"/>
<feature type="coiled-coil region" evidence="1">
    <location>
        <begin position="162"/>
        <end position="228"/>
    </location>
</feature>
<evidence type="ECO:0000256" key="1">
    <source>
        <dbReference type="SAM" id="Coils"/>
    </source>
</evidence>
<evidence type="ECO:0000256" key="2">
    <source>
        <dbReference type="SAM" id="MobiDB-lite"/>
    </source>
</evidence>
<feature type="compositionally biased region" description="Basic and acidic residues" evidence="2">
    <location>
        <begin position="105"/>
        <end position="117"/>
    </location>
</feature>
<keyword evidence="1" id="KW-0175">Coiled coil</keyword>
<evidence type="ECO:0000313" key="4">
    <source>
        <dbReference type="EMBL" id="CAA9324332.1"/>
    </source>
</evidence>
<keyword evidence="3" id="KW-0812">Transmembrane</keyword>
<gene>
    <name evidence="4" type="ORF">AVDCRST_MAG94-1600</name>
</gene>
<feature type="region of interest" description="Disordered" evidence="2">
    <location>
        <begin position="92"/>
        <end position="137"/>
    </location>
</feature>
<protein>
    <submittedName>
        <fullName evidence="4">Myosin heavy chain, clone 203</fullName>
    </submittedName>
</protein>
<dbReference type="AlphaFoldDB" id="A0A6J4L8T2"/>
<keyword evidence="3" id="KW-1133">Transmembrane helix</keyword>
<reference evidence="4" key="1">
    <citation type="submission" date="2020-02" db="EMBL/GenBank/DDBJ databases">
        <authorList>
            <person name="Meier V. D."/>
        </authorList>
    </citation>
    <scope>NUCLEOTIDE SEQUENCE</scope>
    <source>
        <strain evidence="4">AVDCRST_MAG94</strain>
    </source>
</reference>
<feature type="compositionally biased region" description="Low complexity" evidence="2">
    <location>
        <begin position="118"/>
        <end position="130"/>
    </location>
</feature>
<organism evidence="4">
    <name type="scientific">uncultured Leptolyngbya sp</name>
    <dbReference type="NCBI Taxonomy" id="332963"/>
    <lineage>
        <taxon>Bacteria</taxon>
        <taxon>Bacillati</taxon>
        <taxon>Cyanobacteriota</taxon>
        <taxon>Cyanophyceae</taxon>
        <taxon>Leptolyngbyales</taxon>
        <taxon>Leptolyngbyaceae</taxon>
        <taxon>Leptolyngbya group</taxon>
        <taxon>Leptolyngbya</taxon>
        <taxon>environmental samples</taxon>
    </lineage>
</organism>
<dbReference type="Pfam" id="PF11283">
    <property type="entry name" value="DUF3084"/>
    <property type="match status" value="1"/>
</dbReference>
<evidence type="ECO:0000256" key="3">
    <source>
        <dbReference type="SAM" id="Phobius"/>
    </source>
</evidence>
<name>A0A6J4L8T2_9CYAN</name>
<feature type="transmembrane region" description="Helical" evidence="3">
    <location>
        <begin position="47"/>
        <end position="67"/>
    </location>
</feature>
<dbReference type="InterPro" id="IPR021435">
    <property type="entry name" value="DUF3084"/>
</dbReference>
<dbReference type="EMBL" id="CADCTY010000556">
    <property type="protein sequence ID" value="CAA9324332.1"/>
    <property type="molecule type" value="Genomic_DNA"/>
</dbReference>
<feature type="region of interest" description="Disordered" evidence="2">
    <location>
        <begin position="437"/>
        <end position="473"/>
    </location>
</feature>
<feature type="transmembrane region" description="Helical" evidence="3">
    <location>
        <begin position="6"/>
        <end position="26"/>
    </location>
</feature>
<feature type="compositionally biased region" description="Low complexity" evidence="2">
    <location>
        <begin position="440"/>
        <end position="473"/>
    </location>
</feature>
<accession>A0A6J4L8T2</accession>